<dbReference type="Gene3D" id="3.40.50.1820">
    <property type="entry name" value="alpha/beta hydrolase"/>
    <property type="match status" value="1"/>
</dbReference>
<evidence type="ECO:0000313" key="3">
    <source>
        <dbReference type="EMBL" id="TFK98477.1"/>
    </source>
</evidence>
<reference evidence="3 4" key="1">
    <citation type="journal article" date="2019" name="Nat. Ecol. Evol.">
        <title>Megaphylogeny resolves global patterns of mushroom evolution.</title>
        <authorList>
            <person name="Varga T."/>
            <person name="Krizsan K."/>
            <person name="Foldi C."/>
            <person name="Dima B."/>
            <person name="Sanchez-Garcia M."/>
            <person name="Sanchez-Ramirez S."/>
            <person name="Szollosi G.J."/>
            <person name="Szarkandi J.G."/>
            <person name="Papp V."/>
            <person name="Albert L."/>
            <person name="Andreopoulos W."/>
            <person name="Angelini C."/>
            <person name="Antonin V."/>
            <person name="Barry K.W."/>
            <person name="Bougher N.L."/>
            <person name="Buchanan P."/>
            <person name="Buyck B."/>
            <person name="Bense V."/>
            <person name="Catcheside P."/>
            <person name="Chovatia M."/>
            <person name="Cooper J."/>
            <person name="Damon W."/>
            <person name="Desjardin D."/>
            <person name="Finy P."/>
            <person name="Geml J."/>
            <person name="Haridas S."/>
            <person name="Hughes K."/>
            <person name="Justo A."/>
            <person name="Karasinski D."/>
            <person name="Kautmanova I."/>
            <person name="Kiss B."/>
            <person name="Kocsube S."/>
            <person name="Kotiranta H."/>
            <person name="LaButti K.M."/>
            <person name="Lechner B.E."/>
            <person name="Liimatainen K."/>
            <person name="Lipzen A."/>
            <person name="Lukacs Z."/>
            <person name="Mihaltcheva S."/>
            <person name="Morgado L.N."/>
            <person name="Niskanen T."/>
            <person name="Noordeloos M.E."/>
            <person name="Ohm R.A."/>
            <person name="Ortiz-Santana B."/>
            <person name="Ovrebo C."/>
            <person name="Racz N."/>
            <person name="Riley R."/>
            <person name="Savchenko A."/>
            <person name="Shiryaev A."/>
            <person name="Soop K."/>
            <person name="Spirin V."/>
            <person name="Szebenyi C."/>
            <person name="Tomsovsky M."/>
            <person name="Tulloss R.E."/>
            <person name="Uehling J."/>
            <person name="Grigoriev I.V."/>
            <person name="Vagvolgyi C."/>
            <person name="Papp T."/>
            <person name="Martin F.M."/>
            <person name="Miettinen O."/>
            <person name="Hibbett D.S."/>
            <person name="Nagy L.G."/>
        </authorList>
    </citation>
    <scope>NUCLEOTIDE SEQUENCE [LARGE SCALE GENOMIC DNA]</scope>
    <source>
        <strain evidence="3 4">CBS 309.79</strain>
    </source>
</reference>
<dbReference type="InterPro" id="IPR029058">
    <property type="entry name" value="AB_hydrolase_fold"/>
</dbReference>
<dbReference type="OrthoDB" id="10249433at2759"/>
<accession>A0A5C3QBA0</accession>
<feature type="transmembrane region" description="Helical" evidence="2">
    <location>
        <begin position="65"/>
        <end position="90"/>
    </location>
</feature>
<sequence>MRALLARQLRRFPCSNLPSLQLIFPRRDLRLLRLLQSPQVTHLSLLPIAGGDVVTGVSSNSSPSVWTALAVFTGLPLALWVYKCLMMVVFQRKIIYMGYIPPGARQESLSDVPASQVKGLSVREICVRGDSQTLYGVTVGRHGQGEPSSIMLYFQGNAGNTLHRLPVFQSILSSSSSTSPPHPSSRLSLSRHTSKHSTHSLEIVCVSPRSYWKSTGSPSGPSQRSLTSDYHAALHYALDAYPPHIPITIYGHSLGATIAICLLSSLLDERDSRYKRIQGLILENPFSSIPNMVEALYPQKWVPYQYLTPFVLDRWDALAALDETSPSVLRRLNSDALVLTSELDEVVPPEMGQEVYRRMRLGFDDAPSEGKAGALECAPHRGRLEVIRGALHENCWTKTQWRKAMTGYMLDLEDALGFHR</sequence>
<gene>
    <name evidence="3" type="ORF">BDV98DRAFT_205064</name>
</gene>
<dbReference type="AlphaFoldDB" id="A0A5C3QBA0"/>
<evidence type="ECO:0000256" key="1">
    <source>
        <dbReference type="SAM" id="MobiDB-lite"/>
    </source>
</evidence>
<feature type="compositionally biased region" description="Low complexity" evidence="1">
    <location>
        <begin position="173"/>
        <end position="191"/>
    </location>
</feature>
<dbReference type="SUPFAM" id="SSF53474">
    <property type="entry name" value="alpha/beta-Hydrolases"/>
    <property type="match status" value="1"/>
</dbReference>
<dbReference type="PANTHER" id="PTHR12277:SF64">
    <property type="entry name" value="SUPERFAMILY HYDROLASE, PUTATIVE (AFU_ORTHOLOGUE AFUA_3G01760)-RELATED"/>
    <property type="match status" value="1"/>
</dbReference>
<protein>
    <submittedName>
        <fullName evidence="3">Alpha/Beta hydrolase protein</fullName>
    </submittedName>
</protein>
<proteinExistence type="predicted"/>
<dbReference type="Proteomes" id="UP000305067">
    <property type="component" value="Unassembled WGS sequence"/>
</dbReference>
<dbReference type="EMBL" id="ML178839">
    <property type="protein sequence ID" value="TFK98477.1"/>
    <property type="molecule type" value="Genomic_DNA"/>
</dbReference>
<dbReference type="PANTHER" id="PTHR12277">
    <property type="entry name" value="ALPHA/BETA HYDROLASE DOMAIN-CONTAINING PROTEIN"/>
    <property type="match status" value="1"/>
</dbReference>
<keyword evidence="3" id="KW-0378">Hydrolase</keyword>
<evidence type="ECO:0000256" key="2">
    <source>
        <dbReference type="SAM" id="Phobius"/>
    </source>
</evidence>
<feature type="region of interest" description="Disordered" evidence="1">
    <location>
        <begin position="173"/>
        <end position="194"/>
    </location>
</feature>
<keyword evidence="2" id="KW-0472">Membrane</keyword>
<keyword evidence="2" id="KW-1133">Transmembrane helix</keyword>
<dbReference type="STRING" id="1884261.A0A5C3QBA0"/>
<keyword evidence="2" id="KW-0812">Transmembrane</keyword>
<dbReference type="GO" id="GO:0008474">
    <property type="term" value="F:palmitoyl-(protein) hydrolase activity"/>
    <property type="evidence" value="ECO:0007669"/>
    <property type="project" value="TreeGrafter"/>
</dbReference>
<keyword evidence="4" id="KW-1185">Reference proteome</keyword>
<dbReference type="GO" id="GO:0016020">
    <property type="term" value="C:membrane"/>
    <property type="evidence" value="ECO:0007669"/>
    <property type="project" value="TreeGrafter"/>
</dbReference>
<evidence type="ECO:0000313" key="4">
    <source>
        <dbReference type="Proteomes" id="UP000305067"/>
    </source>
</evidence>
<name>A0A5C3QBA0_9AGAR</name>
<organism evidence="3 4">
    <name type="scientific">Pterulicium gracile</name>
    <dbReference type="NCBI Taxonomy" id="1884261"/>
    <lineage>
        <taxon>Eukaryota</taxon>
        <taxon>Fungi</taxon>
        <taxon>Dikarya</taxon>
        <taxon>Basidiomycota</taxon>
        <taxon>Agaricomycotina</taxon>
        <taxon>Agaricomycetes</taxon>
        <taxon>Agaricomycetidae</taxon>
        <taxon>Agaricales</taxon>
        <taxon>Pleurotineae</taxon>
        <taxon>Pterulaceae</taxon>
        <taxon>Pterulicium</taxon>
    </lineage>
</organism>